<proteinExistence type="predicted"/>
<evidence type="ECO:0000313" key="5">
    <source>
        <dbReference type="Proteomes" id="UP000616769"/>
    </source>
</evidence>
<dbReference type="Proteomes" id="UP000616769">
    <property type="component" value="Unassembled WGS sequence"/>
</dbReference>
<reference evidence="1" key="3">
    <citation type="submission" date="2020-01" db="EMBL/GenBank/DDBJ databases">
        <authorList>
            <person name="Korhonen P.K.K."/>
            <person name="Guangxu M.G."/>
            <person name="Wang T.W."/>
            <person name="Stroehlein A.J.S."/>
            <person name="Young N.D."/>
            <person name="Ang C.-S.A."/>
            <person name="Fernando D.W.F."/>
            <person name="Lu H.L."/>
            <person name="Taylor S.T."/>
            <person name="Ehtesham M.E.M."/>
            <person name="Najaraj S.H.N."/>
            <person name="Harsha G.H.G."/>
            <person name="Madugundu A.M."/>
            <person name="Renuse S.R."/>
            <person name="Holt D.H."/>
            <person name="Pandey A.P."/>
            <person name="Papenfuss A.P."/>
            <person name="Gasser R.B.G."/>
            <person name="Fischer K.F."/>
        </authorList>
    </citation>
    <scope>NUCLEOTIDE SEQUENCE</scope>
    <source>
        <strain evidence="1">SSS_KF_BRIS2020</strain>
    </source>
</reference>
<evidence type="ECO:0000313" key="3">
    <source>
        <dbReference type="EnsemblMetazoa" id="KAF7491201.1"/>
    </source>
</evidence>
<keyword evidence="4" id="KW-1185">Reference proteome</keyword>
<dbReference type="EMBL" id="WVUK01000060">
    <property type="protein sequence ID" value="KAF7491201.1"/>
    <property type="molecule type" value="Genomic_DNA"/>
</dbReference>
<evidence type="ECO:0000313" key="1">
    <source>
        <dbReference type="EMBL" id="KAF7491201.1"/>
    </source>
</evidence>
<accession>A0A131ZU24</accession>
<dbReference type="AlphaFoldDB" id="A0A131ZU24"/>
<reference evidence="2 5" key="1">
    <citation type="journal article" date="2015" name="Parasit. Vectors">
        <title>Draft genome of the scabies mite.</title>
        <authorList>
            <person name="Rider S.D.Jr."/>
            <person name="Morgan M.S."/>
            <person name="Arlian L.G."/>
        </authorList>
    </citation>
    <scope>NUCLEOTIDE SEQUENCE [LARGE SCALE GENOMIC DNA]</scope>
    <source>
        <strain evidence="2">Arlian Lab</strain>
    </source>
</reference>
<name>A0A131ZU24_SARSC</name>
<organism evidence="2 5">
    <name type="scientific">Sarcoptes scabiei</name>
    <name type="common">Itch mite</name>
    <name type="synonym">Acarus scabiei</name>
    <dbReference type="NCBI Taxonomy" id="52283"/>
    <lineage>
        <taxon>Eukaryota</taxon>
        <taxon>Metazoa</taxon>
        <taxon>Ecdysozoa</taxon>
        <taxon>Arthropoda</taxon>
        <taxon>Chelicerata</taxon>
        <taxon>Arachnida</taxon>
        <taxon>Acari</taxon>
        <taxon>Acariformes</taxon>
        <taxon>Sarcoptiformes</taxon>
        <taxon>Astigmata</taxon>
        <taxon>Psoroptidia</taxon>
        <taxon>Sarcoptoidea</taxon>
        <taxon>Sarcoptidae</taxon>
        <taxon>Sarcoptinae</taxon>
        <taxon>Sarcoptes</taxon>
    </lineage>
</organism>
<reference evidence="3" key="4">
    <citation type="submission" date="2022-06" db="UniProtKB">
        <authorList>
            <consortium name="EnsemblMetazoa"/>
        </authorList>
    </citation>
    <scope>IDENTIFICATION</scope>
</reference>
<gene>
    <name evidence="2" type="ORF">QR98_0004970</name>
    <name evidence="1" type="ORF">SSS_8489</name>
</gene>
<reference evidence="4" key="2">
    <citation type="journal article" date="2020" name="PLoS Negl. Trop. Dis.">
        <title>High-quality nuclear genome for Sarcoptes scabiei-A critical resource for a neglected parasite.</title>
        <authorList>
            <person name="Korhonen P.K."/>
            <person name="Gasser R.B."/>
            <person name="Ma G."/>
            <person name="Wang T."/>
            <person name="Stroehlein A.J."/>
            <person name="Young N.D."/>
            <person name="Ang C.S."/>
            <person name="Fernando D.D."/>
            <person name="Lu H.C."/>
            <person name="Taylor S."/>
            <person name="Reynolds S.L."/>
            <person name="Mofiz E."/>
            <person name="Najaraj S.H."/>
            <person name="Gowda H."/>
            <person name="Madugundu A."/>
            <person name="Renuse S."/>
            <person name="Holt D."/>
            <person name="Pandey A."/>
            <person name="Papenfuss A.T."/>
            <person name="Fischer K."/>
        </authorList>
    </citation>
    <scope>NUCLEOTIDE SEQUENCE [LARGE SCALE GENOMIC DNA]</scope>
</reference>
<dbReference type="EnsemblMetazoa" id="SSS_8489s_mrna">
    <property type="protein sequence ID" value="KAF7491201.1"/>
    <property type="gene ID" value="SSS_8489"/>
</dbReference>
<sequence length="327" mass="38693">MVAMNHQAIVLHFNFIPIPKFFIEFKVKNKNFINRDQIAKMYHHHQRQIRTTTPVVVNKIRKTPIRPSTSDSYALNSSMNIAATNSSYYGQGSMPAKNDEFELVKDLRRFFPEINDLTSKDLRNPEQKRCLQLLDQMVSSFHCDRIPINWNESTSNANNQKQFQSILNLLNSLLPFQVIKSVGNQSVLFNRSLIVGPGQMAQKQLPLESIDWCSLLFNVTSVKGSMMKLLRILCEWKANFIKIQKCLRSTTEELQRMDRAHHEKQQKLYDLRGKMVEFERKHYHMMEREKMIAERKERYHRLIEEHRANIEKIMQILTLWLDEDQQI</sequence>
<dbReference type="EMBL" id="JXLN01000895">
    <property type="protein sequence ID" value="KPM01847.1"/>
    <property type="molecule type" value="Genomic_DNA"/>
</dbReference>
<protein>
    <submittedName>
        <fullName evidence="2 3">Uncharacterized protein</fullName>
    </submittedName>
</protein>
<evidence type="ECO:0000313" key="4">
    <source>
        <dbReference type="Proteomes" id="UP000070412"/>
    </source>
</evidence>
<dbReference type="Proteomes" id="UP000070412">
    <property type="component" value="Unassembled WGS sequence"/>
</dbReference>
<evidence type="ECO:0000313" key="2">
    <source>
        <dbReference type="EMBL" id="KPM01847.1"/>
    </source>
</evidence>
<dbReference type="VEuPathDB" id="VectorBase:SSCA000961"/>